<dbReference type="EMBL" id="PIPY01000013">
    <property type="protein sequence ID" value="RUO57866.1"/>
    <property type="molecule type" value="Genomic_DNA"/>
</dbReference>
<dbReference type="Pfam" id="PF01142">
    <property type="entry name" value="TruD"/>
    <property type="match status" value="2"/>
</dbReference>
<reference evidence="7" key="1">
    <citation type="journal article" date="2018" name="Front. Microbiol.">
        <title>Genome-Based Analysis Reveals the Taxonomy and Diversity of the Family Idiomarinaceae.</title>
        <authorList>
            <person name="Liu Y."/>
            <person name="Lai Q."/>
            <person name="Shao Z."/>
        </authorList>
    </citation>
    <scope>NUCLEOTIDE SEQUENCE [LARGE SCALE GENOMIC DNA]</scope>
    <source>
        <strain evidence="7">CVS-6</strain>
    </source>
</reference>
<dbReference type="GO" id="GO:0031119">
    <property type="term" value="P:tRNA pseudouridine synthesis"/>
    <property type="evidence" value="ECO:0007669"/>
    <property type="project" value="UniProtKB-UniRule"/>
</dbReference>
<evidence type="ECO:0000313" key="6">
    <source>
        <dbReference type="EMBL" id="RUO57866.1"/>
    </source>
</evidence>
<dbReference type="Gene3D" id="3.30.2350.20">
    <property type="entry name" value="TruD, catalytic domain"/>
    <property type="match status" value="1"/>
</dbReference>
<comment type="function">
    <text evidence="4">Responsible for synthesis of pseudouridine from uracil-13 in transfer RNAs.</text>
</comment>
<comment type="catalytic activity">
    <reaction evidence="4">
        <text>uridine(13) in tRNA = pseudouridine(13) in tRNA</text>
        <dbReference type="Rhea" id="RHEA:42540"/>
        <dbReference type="Rhea" id="RHEA-COMP:10105"/>
        <dbReference type="Rhea" id="RHEA-COMP:10106"/>
        <dbReference type="ChEBI" id="CHEBI:65314"/>
        <dbReference type="ChEBI" id="CHEBI:65315"/>
        <dbReference type="EC" id="5.4.99.27"/>
    </reaction>
</comment>
<comment type="caution">
    <text evidence="6">The sequence shown here is derived from an EMBL/GenBank/DDBJ whole genome shotgun (WGS) entry which is preliminary data.</text>
</comment>
<organism evidence="6 7">
    <name type="scientific">Pseudidiomarina insulisalsae</name>
    <dbReference type="NCBI Taxonomy" id="575789"/>
    <lineage>
        <taxon>Bacteria</taxon>
        <taxon>Pseudomonadati</taxon>
        <taxon>Pseudomonadota</taxon>
        <taxon>Gammaproteobacteria</taxon>
        <taxon>Alteromonadales</taxon>
        <taxon>Idiomarinaceae</taxon>
        <taxon>Pseudidiomarina</taxon>
    </lineage>
</organism>
<dbReference type="Proteomes" id="UP000288259">
    <property type="component" value="Unassembled WGS sequence"/>
</dbReference>
<evidence type="ECO:0000256" key="2">
    <source>
        <dbReference type="ARBA" id="ARBA00022694"/>
    </source>
</evidence>
<dbReference type="GO" id="GO:0160150">
    <property type="term" value="F:tRNA pseudouridine(13) synthase activity"/>
    <property type="evidence" value="ECO:0007669"/>
    <property type="project" value="UniProtKB-EC"/>
</dbReference>
<evidence type="ECO:0000259" key="5">
    <source>
        <dbReference type="PROSITE" id="PS50984"/>
    </source>
</evidence>
<sequence>MQWYCCRSHHVTEDVLTALSYYHGAPQVSARYKQENADFKVIEQLDVDAEESGEHQWLWVYKNGANTTFVARQLADFAGVNERQVSYAGLKDRNAETWQWFSVHLPGVDMLDWHTLTHPEFRVERALLRSKKLKSGYHNGNLFRLRLRDVSDVAALESRWQKLISQGVPNYFGEQRFGREGQNLAKAGVWLRGELSKKQVRKWSRQQQGMLLSSVRSYLFNKIVSSRIAEQRMQPEAGDFMLLAGSRSFFQVGTVDDALLARWRSGDILLSAPMAGSWRGPWQEHLSNFEYEQLQDEEELVAGLQRQRVDLARRAVLMQLEDAHLQVVADDMVDLQFRLPTGCFATSVLRELILTAKEEG</sequence>
<evidence type="ECO:0000313" key="7">
    <source>
        <dbReference type="Proteomes" id="UP000288259"/>
    </source>
</evidence>
<dbReference type="SUPFAM" id="SSF55120">
    <property type="entry name" value="Pseudouridine synthase"/>
    <property type="match status" value="1"/>
</dbReference>
<proteinExistence type="inferred from homology"/>
<evidence type="ECO:0000256" key="3">
    <source>
        <dbReference type="ARBA" id="ARBA00023235"/>
    </source>
</evidence>
<dbReference type="GO" id="GO:0005829">
    <property type="term" value="C:cytosol"/>
    <property type="evidence" value="ECO:0007669"/>
    <property type="project" value="TreeGrafter"/>
</dbReference>
<dbReference type="GO" id="GO:0003723">
    <property type="term" value="F:RNA binding"/>
    <property type="evidence" value="ECO:0007669"/>
    <property type="project" value="InterPro"/>
</dbReference>
<dbReference type="InterPro" id="IPR001656">
    <property type="entry name" value="PsdUridine_synth_TruD"/>
</dbReference>
<accession>A0A432YAH3</accession>
<dbReference type="InterPro" id="IPR011760">
    <property type="entry name" value="PsdUridine_synth_TruD_insert"/>
</dbReference>
<keyword evidence="3 4" id="KW-0413">Isomerase</keyword>
<feature type="domain" description="TRUD" evidence="5">
    <location>
        <begin position="167"/>
        <end position="318"/>
    </location>
</feature>
<dbReference type="EC" id="5.4.99.27" evidence="4"/>
<gene>
    <name evidence="4" type="primary">truD</name>
    <name evidence="6" type="ORF">CWI71_11280</name>
</gene>
<dbReference type="InterPro" id="IPR042214">
    <property type="entry name" value="TruD_catalytic"/>
</dbReference>
<dbReference type="PANTHER" id="PTHR47811:SF1">
    <property type="entry name" value="TRNA PSEUDOURIDINE SYNTHASE D"/>
    <property type="match status" value="1"/>
</dbReference>
<dbReference type="InterPro" id="IPR043165">
    <property type="entry name" value="TruD_insert_sf"/>
</dbReference>
<keyword evidence="7" id="KW-1185">Reference proteome</keyword>
<feature type="active site" description="Nucleophile" evidence="4">
    <location>
        <position position="92"/>
    </location>
</feature>
<dbReference type="OrthoDB" id="1550679at2"/>
<dbReference type="PANTHER" id="PTHR47811">
    <property type="entry name" value="TRNA PSEUDOURIDINE SYNTHASE D"/>
    <property type="match status" value="1"/>
</dbReference>
<evidence type="ECO:0000256" key="4">
    <source>
        <dbReference type="HAMAP-Rule" id="MF_01082"/>
    </source>
</evidence>
<protein>
    <recommendedName>
        <fullName evidence="4">tRNA pseudouridine synthase D</fullName>
        <ecNumber evidence="4">5.4.99.27</ecNumber>
    </recommendedName>
    <alternativeName>
        <fullName evidence="4">tRNA pseudouridine(13) synthase</fullName>
    </alternativeName>
    <alternativeName>
        <fullName evidence="4">tRNA pseudouridylate synthase D</fullName>
    </alternativeName>
    <alternativeName>
        <fullName evidence="4">tRNA-uridine isomerase D</fullName>
    </alternativeName>
</protein>
<dbReference type="InterPro" id="IPR050170">
    <property type="entry name" value="TruD_pseudoU_synthase"/>
</dbReference>
<dbReference type="PROSITE" id="PS50984">
    <property type="entry name" value="TRUD"/>
    <property type="match status" value="1"/>
</dbReference>
<dbReference type="Gene3D" id="3.30.2340.10">
    <property type="entry name" value="TruD, insertion domain"/>
    <property type="match status" value="1"/>
</dbReference>
<comment type="similarity">
    <text evidence="1 4">Belongs to the pseudouridine synthase TruD family.</text>
</comment>
<keyword evidence="2 4" id="KW-0819">tRNA processing</keyword>
<dbReference type="InterPro" id="IPR020103">
    <property type="entry name" value="PsdUridine_synth_cat_dom_sf"/>
</dbReference>
<dbReference type="HAMAP" id="MF_01082">
    <property type="entry name" value="TruD"/>
    <property type="match status" value="1"/>
</dbReference>
<dbReference type="AlphaFoldDB" id="A0A432YAH3"/>
<evidence type="ECO:0000256" key="1">
    <source>
        <dbReference type="ARBA" id="ARBA00007953"/>
    </source>
</evidence>
<name>A0A432YAH3_9GAMM</name>